<keyword evidence="5" id="KW-0732">Signal</keyword>
<evidence type="ECO:0000256" key="2">
    <source>
        <dbReference type="ARBA" id="ARBA00022884"/>
    </source>
</evidence>
<reference evidence="7 8" key="1">
    <citation type="journal article" date="2019" name="Nat. Ecol. Evol.">
        <title>Megaphylogeny resolves global patterns of mushroom evolution.</title>
        <authorList>
            <person name="Varga T."/>
            <person name="Krizsan K."/>
            <person name="Foldi C."/>
            <person name="Dima B."/>
            <person name="Sanchez-Garcia M."/>
            <person name="Sanchez-Ramirez S."/>
            <person name="Szollosi G.J."/>
            <person name="Szarkandi J.G."/>
            <person name="Papp V."/>
            <person name="Albert L."/>
            <person name="Andreopoulos W."/>
            <person name="Angelini C."/>
            <person name="Antonin V."/>
            <person name="Barry K.W."/>
            <person name="Bougher N.L."/>
            <person name="Buchanan P."/>
            <person name="Buyck B."/>
            <person name="Bense V."/>
            <person name="Catcheside P."/>
            <person name="Chovatia M."/>
            <person name="Cooper J."/>
            <person name="Damon W."/>
            <person name="Desjardin D."/>
            <person name="Finy P."/>
            <person name="Geml J."/>
            <person name="Haridas S."/>
            <person name="Hughes K."/>
            <person name="Justo A."/>
            <person name="Karasinski D."/>
            <person name="Kautmanova I."/>
            <person name="Kiss B."/>
            <person name="Kocsube S."/>
            <person name="Kotiranta H."/>
            <person name="LaButti K.M."/>
            <person name="Lechner B.E."/>
            <person name="Liimatainen K."/>
            <person name="Lipzen A."/>
            <person name="Lukacs Z."/>
            <person name="Mihaltcheva S."/>
            <person name="Morgado L.N."/>
            <person name="Niskanen T."/>
            <person name="Noordeloos M.E."/>
            <person name="Ohm R.A."/>
            <person name="Ortiz-Santana B."/>
            <person name="Ovrebo C."/>
            <person name="Racz N."/>
            <person name="Riley R."/>
            <person name="Savchenko A."/>
            <person name="Shiryaev A."/>
            <person name="Soop K."/>
            <person name="Spirin V."/>
            <person name="Szebenyi C."/>
            <person name="Tomsovsky M."/>
            <person name="Tulloss R.E."/>
            <person name="Uehling J."/>
            <person name="Grigoriev I.V."/>
            <person name="Vagvolgyi C."/>
            <person name="Papp T."/>
            <person name="Martin F.M."/>
            <person name="Miettinen O."/>
            <person name="Hibbett D.S."/>
            <person name="Nagy L.G."/>
        </authorList>
    </citation>
    <scope>NUCLEOTIDE SEQUENCE [LARGE SCALE GENOMIC DNA]</scope>
    <source>
        <strain evidence="7 8">FP101781</strain>
    </source>
</reference>
<protein>
    <recommendedName>
        <fullName evidence="6">RRM domain-containing protein</fullName>
    </recommendedName>
</protein>
<dbReference type="Gene3D" id="3.30.70.330">
    <property type="match status" value="2"/>
</dbReference>
<feature type="compositionally biased region" description="Polar residues" evidence="4">
    <location>
        <begin position="135"/>
        <end position="168"/>
    </location>
</feature>
<keyword evidence="8" id="KW-1185">Reference proteome</keyword>
<feature type="signal peptide" evidence="5">
    <location>
        <begin position="1"/>
        <end position="24"/>
    </location>
</feature>
<feature type="domain" description="RRM" evidence="6">
    <location>
        <begin position="582"/>
        <end position="664"/>
    </location>
</feature>
<feature type="chain" id="PRO_5021488875" description="RRM domain-containing protein" evidence="5">
    <location>
        <begin position="25"/>
        <end position="1232"/>
    </location>
</feature>
<feature type="compositionally biased region" description="Polar residues" evidence="4">
    <location>
        <begin position="1072"/>
        <end position="1081"/>
    </location>
</feature>
<dbReference type="EMBL" id="QPFP01000017">
    <property type="protein sequence ID" value="TEB31885.1"/>
    <property type="molecule type" value="Genomic_DNA"/>
</dbReference>
<name>A0A4Y7TCI5_COPMI</name>
<evidence type="ECO:0000256" key="4">
    <source>
        <dbReference type="SAM" id="MobiDB-lite"/>
    </source>
</evidence>
<evidence type="ECO:0000313" key="7">
    <source>
        <dbReference type="EMBL" id="TEB31885.1"/>
    </source>
</evidence>
<dbReference type="InterPro" id="IPR012677">
    <property type="entry name" value="Nucleotide-bd_a/b_plait_sf"/>
</dbReference>
<dbReference type="AlphaFoldDB" id="A0A4Y7TCI5"/>
<dbReference type="Proteomes" id="UP000298030">
    <property type="component" value="Unassembled WGS sequence"/>
</dbReference>
<feature type="region of interest" description="Disordered" evidence="4">
    <location>
        <begin position="250"/>
        <end position="278"/>
    </location>
</feature>
<feature type="domain" description="RRM" evidence="6">
    <location>
        <begin position="457"/>
        <end position="531"/>
    </location>
</feature>
<feature type="region of interest" description="Disordered" evidence="4">
    <location>
        <begin position="1208"/>
        <end position="1232"/>
    </location>
</feature>
<dbReference type="GO" id="GO:0003723">
    <property type="term" value="F:RNA binding"/>
    <property type="evidence" value="ECO:0007669"/>
    <property type="project" value="UniProtKB-UniRule"/>
</dbReference>
<feature type="region of interest" description="Disordered" evidence="4">
    <location>
        <begin position="965"/>
        <end position="994"/>
    </location>
</feature>
<feature type="compositionally biased region" description="Low complexity" evidence="4">
    <location>
        <begin position="1143"/>
        <end position="1175"/>
    </location>
</feature>
<accession>A0A4Y7TCI5</accession>
<dbReference type="InterPro" id="IPR000504">
    <property type="entry name" value="RRM_dom"/>
</dbReference>
<feature type="compositionally biased region" description="Polar residues" evidence="4">
    <location>
        <begin position="1100"/>
        <end position="1118"/>
    </location>
</feature>
<proteinExistence type="predicted"/>
<feature type="region of interest" description="Disordered" evidence="4">
    <location>
        <begin position="1017"/>
        <end position="1175"/>
    </location>
</feature>
<keyword evidence="2 3" id="KW-0694">RNA-binding</keyword>
<feature type="region of interest" description="Disordered" evidence="4">
    <location>
        <begin position="90"/>
        <end position="171"/>
    </location>
</feature>
<organism evidence="7 8">
    <name type="scientific">Coprinellus micaceus</name>
    <name type="common">Glistening ink-cap mushroom</name>
    <name type="synonym">Coprinus micaceus</name>
    <dbReference type="NCBI Taxonomy" id="71717"/>
    <lineage>
        <taxon>Eukaryota</taxon>
        <taxon>Fungi</taxon>
        <taxon>Dikarya</taxon>
        <taxon>Basidiomycota</taxon>
        <taxon>Agaricomycotina</taxon>
        <taxon>Agaricomycetes</taxon>
        <taxon>Agaricomycetidae</taxon>
        <taxon>Agaricales</taxon>
        <taxon>Agaricineae</taxon>
        <taxon>Psathyrellaceae</taxon>
        <taxon>Coprinellus</taxon>
    </lineage>
</organism>
<feature type="compositionally biased region" description="Pro residues" evidence="4">
    <location>
        <begin position="261"/>
        <end position="272"/>
    </location>
</feature>
<dbReference type="InterPro" id="IPR035979">
    <property type="entry name" value="RBD_domain_sf"/>
</dbReference>
<evidence type="ECO:0000259" key="6">
    <source>
        <dbReference type="PROSITE" id="PS50102"/>
    </source>
</evidence>
<dbReference type="SMART" id="SM00360">
    <property type="entry name" value="RRM"/>
    <property type="match status" value="2"/>
</dbReference>
<dbReference type="OrthoDB" id="271725at2759"/>
<comment type="caution">
    <text evidence="7">The sequence shown here is derived from an EMBL/GenBank/DDBJ whole genome shotgun (WGS) entry which is preliminary data.</text>
</comment>
<evidence type="ECO:0000256" key="5">
    <source>
        <dbReference type="SAM" id="SignalP"/>
    </source>
</evidence>
<gene>
    <name evidence="7" type="ORF">FA13DRAFT_313325</name>
</gene>
<sequence length="1232" mass="132367">MRTMPPFASIGLLALWAWKSLNKTRKPCRRIRLLARRWRSTLTIWGWTTVSDPTTLERRVACTMLFRTLDEPSAADSPLLPRGRVFNESHWSRRTTTSSSQEPGAPLLTPVSRDSDVTPLSSNTRDIPKGAAISTPISNTTSDITIDAGPTTNTTSDTNSGLPSTPTLCPSRHLHSLDIRNQLLSPVGDPIDSPIVPPATRMITVPLPDMDDHDDPTSLLPRSMEQMNIQEAHSASGRSAFDRARARGLTLGNGGTMVTSTPPPPSPLPPLPNGVAPSTAPPNMNTFALSNSGFGQAMVDSTGGSRSGSIPSTPAIGIQPSSRYTQSQPLPQLPTFAPGLSVIDEGGPRLSKDDLHLDLAGDGRREEYAGRYGGEGDELQMNRAESNQQRQNPNVTILPVYQQYGTITVSNSVVSFPNSPPATAESTTGTTASSNDFVQDLSTQTSSTSFSGQQKTPNVYINGLPPHFPEEQLEALTAPFGEVKSVRTFTRHVRDSESGYGFVLFGSIEAAERCIIALRKYRNLHPTFSKQVHKIPGTIYANSNTNNQADGSFGGFHSASESEDGDATFKARMEALADPTSTNLYMEGLPLSMDDAALSALVSPHRVISNRFFQTRLSNPPRIIAFVRLETRAGAEEVIERLHGKMVRGWNDTGSRISVRFADTAEQRELRRQERSFKEGETDGEPSPGQLTIAQAALLNLRGQDLRIIGHPSPTSPPGVCALPSVTSNLAMNPPVIGSTTQRVVGWGNASVSGISGREIIGSSREYGITSGLNGIAGQGLALGGSNVVGGGRAARLGNGASGIDYGSAFAGSPIGSVGTLPQQQLRQYQDVLSDGMGGMDVQNPFQMDYATTQRESASMGQQMRGGGLGRDGMMDPAMKTLLQSLGGGVDQHQQDYYRMQLEHSSPSSYGQNLNQASINQLLQYPNYGGSGVASTATGYTPAEEYIMRAHVENVSMQMDILQHPSAAQRKRPSPLDLGRQVGRRQEDSGADIGVGVRGYRMQASLVGMSDEEAFHAHARAEREAEHHQQQQQMDPTSVDQQQEHHHAHTRSTTLPHQQQNQHQHRPQRRNSVMTAPQTASVVVGGPSASGRGQARHYQHNSMSIPSTTAQRTPQHASVATMGGQMEQQQAAGQKLSYRTSYGGQQQQQHAGSQGYEDSLSHSPTTPSTDSSSLISPALTYSSQHTPSTLSPATPFFGSFGNQGDAFRGAGVVEGKGPIEHGKPHSLKTRIA</sequence>
<feature type="region of interest" description="Disordered" evidence="4">
    <location>
        <begin position="670"/>
        <end position="689"/>
    </location>
</feature>
<dbReference type="Pfam" id="PF00076">
    <property type="entry name" value="RRM_1"/>
    <property type="match status" value="2"/>
</dbReference>
<feature type="compositionally biased region" description="Low complexity" evidence="4">
    <location>
        <begin position="1122"/>
        <end position="1134"/>
    </location>
</feature>
<dbReference type="PROSITE" id="PS50102">
    <property type="entry name" value="RRM"/>
    <property type="match status" value="2"/>
</dbReference>
<dbReference type="SUPFAM" id="SSF54928">
    <property type="entry name" value="RNA-binding domain, RBD"/>
    <property type="match status" value="2"/>
</dbReference>
<evidence type="ECO:0000256" key="3">
    <source>
        <dbReference type="PROSITE-ProRule" id="PRU00176"/>
    </source>
</evidence>
<feature type="compositionally biased region" description="Basic and acidic residues" evidence="4">
    <location>
        <begin position="1017"/>
        <end position="1029"/>
    </location>
</feature>
<evidence type="ECO:0000313" key="8">
    <source>
        <dbReference type="Proteomes" id="UP000298030"/>
    </source>
</evidence>
<feature type="compositionally biased region" description="Basic and acidic residues" evidence="4">
    <location>
        <begin position="670"/>
        <end position="681"/>
    </location>
</feature>
<dbReference type="PANTHER" id="PTHR24012">
    <property type="entry name" value="RNA BINDING PROTEIN"/>
    <property type="match status" value="1"/>
</dbReference>
<keyword evidence="1" id="KW-0677">Repeat</keyword>
<evidence type="ECO:0000256" key="1">
    <source>
        <dbReference type="ARBA" id="ARBA00022737"/>
    </source>
</evidence>